<proteinExistence type="predicted"/>
<name>A0AAE1XNY8_9LAMI</name>
<feature type="compositionally biased region" description="Polar residues" evidence="1">
    <location>
        <begin position="187"/>
        <end position="202"/>
    </location>
</feature>
<evidence type="ECO:0000313" key="4">
    <source>
        <dbReference type="Proteomes" id="UP001293254"/>
    </source>
</evidence>
<keyword evidence="4" id="KW-1185">Reference proteome</keyword>
<evidence type="ECO:0000313" key="3">
    <source>
        <dbReference type="EMBL" id="KAK4414974.1"/>
    </source>
</evidence>
<evidence type="ECO:0000259" key="2">
    <source>
        <dbReference type="Pfam" id="PF12776"/>
    </source>
</evidence>
<evidence type="ECO:0000256" key="1">
    <source>
        <dbReference type="SAM" id="MobiDB-lite"/>
    </source>
</evidence>
<dbReference type="Pfam" id="PF12776">
    <property type="entry name" value="Myb_DNA-bind_3"/>
    <property type="match status" value="1"/>
</dbReference>
<gene>
    <name evidence="3" type="ORF">Salat_2604400</name>
</gene>
<reference evidence="3" key="2">
    <citation type="journal article" date="2024" name="Plant">
        <title>Genomic evolution and insights into agronomic trait innovations of Sesamum species.</title>
        <authorList>
            <person name="Miao H."/>
            <person name="Wang L."/>
            <person name="Qu L."/>
            <person name="Liu H."/>
            <person name="Sun Y."/>
            <person name="Le M."/>
            <person name="Wang Q."/>
            <person name="Wei S."/>
            <person name="Zheng Y."/>
            <person name="Lin W."/>
            <person name="Duan Y."/>
            <person name="Cao H."/>
            <person name="Xiong S."/>
            <person name="Wang X."/>
            <person name="Wei L."/>
            <person name="Li C."/>
            <person name="Ma Q."/>
            <person name="Ju M."/>
            <person name="Zhao R."/>
            <person name="Li G."/>
            <person name="Mu C."/>
            <person name="Tian Q."/>
            <person name="Mei H."/>
            <person name="Zhang T."/>
            <person name="Gao T."/>
            <person name="Zhang H."/>
        </authorList>
    </citation>
    <scope>NUCLEOTIDE SEQUENCE</scope>
    <source>
        <strain evidence="3">3651</strain>
    </source>
</reference>
<reference evidence="3" key="1">
    <citation type="submission" date="2020-06" db="EMBL/GenBank/DDBJ databases">
        <authorList>
            <person name="Li T."/>
            <person name="Hu X."/>
            <person name="Zhang T."/>
            <person name="Song X."/>
            <person name="Zhang H."/>
            <person name="Dai N."/>
            <person name="Sheng W."/>
            <person name="Hou X."/>
            <person name="Wei L."/>
        </authorList>
    </citation>
    <scope>NUCLEOTIDE SEQUENCE</scope>
    <source>
        <strain evidence="3">3651</strain>
        <tissue evidence="3">Leaf</tissue>
    </source>
</reference>
<dbReference type="AlphaFoldDB" id="A0AAE1XNY8"/>
<dbReference type="PANTHER" id="PTHR47584:SF14">
    <property type="entry name" value="L10-INTERACTING MYB DOMAIN-CONTAINING PROTEIN-LIKE"/>
    <property type="match status" value="1"/>
</dbReference>
<protein>
    <recommendedName>
        <fullName evidence="2">Myb/SANT-like domain-containing protein</fullName>
    </recommendedName>
</protein>
<feature type="region of interest" description="Disordered" evidence="1">
    <location>
        <begin position="163"/>
        <end position="202"/>
    </location>
</feature>
<accession>A0AAE1XNY8</accession>
<dbReference type="EMBL" id="JACGWO010000011">
    <property type="protein sequence ID" value="KAK4414974.1"/>
    <property type="molecule type" value="Genomic_DNA"/>
</dbReference>
<dbReference type="PANTHER" id="PTHR47584">
    <property type="match status" value="1"/>
</dbReference>
<dbReference type="InterPro" id="IPR045026">
    <property type="entry name" value="LIMYB"/>
</dbReference>
<dbReference type="Proteomes" id="UP001293254">
    <property type="component" value="Unassembled WGS sequence"/>
</dbReference>
<organism evidence="3 4">
    <name type="scientific">Sesamum alatum</name>
    <dbReference type="NCBI Taxonomy" id="300844"/>
    <lineage>
        <taxon>Eukaryota</taxon>
        <taxon>Viridiplantae</taxon>
        <taxon>Streptophyta</taxon>
        <taxon>Embryophyta</taxon>
        <taxon>Tracheophyta</taxon>
        <taxon>Spermatophyta</taxon>
        <taxon>Magnoliopsida</taxon>
        <taxon>eudicotyledons</taxon>
        <taxon>Gunneridae</taxon>
        <taxon>Pentapetalae</taxon>
        <taxon>asterids</taxon>
        <taxon>lamiids</taxon>
        <taxon>Lamiales</taxon>
        <taxon>Pedaliaceae</taxon>
        <taxon>Sesamum</taxon>
    </lineage>
</organism>
<comment type="caution">
    <text evidence="3">The sequence shown here is derived from an EMBL/GenBank/DDBJ whole genome shotgun (WGS) entry which is preliminary data.</text>
</comment>
<dbReference type="InterPro" id="IPR024752">
    <property type="entry name" value="Myb/SANT-like_dom"/>
</dbReference>
<feature type="domain" description="Myb/SANT-like" evidence="2">
    <location>
        <begin position="21"/>
        <end position="108"/>
    </location>
</feature>
<sequence>MDPVWSNVGSAHGTRPDKVVWKPYMEHRFIEFMHEEFISHRLQSSTFSHSVWARICEKMNSAMSPSYVFTTDQLKGKLNILRRVWRLMNDILNRGTGWGWDSERNTIRDDVGRLEDIYRAQHGFTLSYFVNPCFHSMMFARNNASGGLAGSSTNPPRAFHTINVGGDEQITGTSSGGSRSQDDYEDTTVSQSSQIGMPPTNRQFAAYGSKRQARLGARVLQTKKCETMNKLNESLQGKMDRASPKATDAIEHYVNKLTKFKDLPDVIFTTAQERFHSHNTRTIFLRLDDENKLHWLYSLQR</sequence>
<feature type="compositionally biased region" description="Polar residues" evidence="1">
    <location>
        <begin position="170"/>
        <end position="179"/>
    </location>
</feature>